<keyword evidence="2" id="KW-1185">Reference proteome</keyword>
<proteinExistence type="predicted"/>
<name>A0ACC2H3E6_DALPE</name>
<comment type="caution">
    <text evidence="1">The sequence shown here is derived from an EMBL/GenBank/DDBJ whole genome shotgun (WGS) entry which is preliminary data.</text>
</comment>
<gene>
    <name evidence="1" type="ORF">DPEC_G00076190</name>
</gene>
<evidence type="ECO:0000313" key="1">
    <source>
        <dbReference type="EMBL" id="KAJ8010544.1"/>
    </source>
</evidence>
<dbReference type="EMBL" id="CM055733">
    <property type="protein sequence ID" value="KAJ8010544.1"/>
    <property type="molecule type" value="Genomic_DNA"/>
</dbReference>
<evidence type="ECO:0000313" key="2">
    <source>
        <dbReference type="Proteomes" id="UP001157502"/>
    </source>
</evidence>
<sequence>MVPPSPQPFVHLMDGGRRVAVTAMNRIPVAGGDELGFDARFFRRSAAMETLHQSSTTWSHRRPQICLHHLCSGSSRRSGTDPVLIIPGDGVQAETDKLPSQATG</sequence>
<organism evidence="1 2">
    <name type="scientific">Dallia pectoralis</name>
    <name type="common">Alaska blackfish</name>
    <dbReference type="NCBI Taxonomy" id="75939"/>
    <lineage>
        <taxon>Eukaryota</taxon>
        <taxon>Metazoa</taxon>
        <taxon>Chordata</taxon>
        <taxon>Craniata</taxon>
        <taxon>Vertebrata</taxon>
        <taxon>Euteleostomi</taxon>
        <taxon>Actinopterygii</taxon>
        <taxon>Neopterygii</taxon>
        <taxon>Teleostei</taxon>
        <taxon>Protacanthopterygii</taxon>
        <taxon>Esociformes</taxon>
        <taxon>Umbridae</taxon>
        <taxon>Dallia</taxon>
    </lineage>
</organism>
<protein>
    <submittedName>
        <fullName evidence="1">Uncharacterized protein</fullName>
    </submittedName>
</protein>
<reference evidence="1" key="1">
    <citation type="submission" date="2021-05" db="EMBL/GenBank/DDBJ databases">
        <authorList>
            <person name="Pan Q."/>
            <person name="Jouanno E."/>
            <person name="Zahm M."/>
            <person name="Klopp C."/>
            <person name="Cabau C."/>
            <person name="Louis A."/>
            <person name="Berthelot C."/>
            <person name="Parey E."/>
            <person name="Roest Crollius H."/>
            <person name="Montfort J."/>
            <person name="Robinson-Rechavi M."/>
            <person name="Bouchez O."/>
            <person name="Lampietro C."/>
            <person name="Lopez Roques C."/>
            <person name="Donnadieu C."/>
            <person name="Postlethwait J."/>
            <person name="Bobe J."/>
            <person name="Dillon D."/>
            <person name="Chandos A."/>
            <person name="von Hippel F."/>
            <person name="Guiguen Y."/>
        </authorList>
    </citation>
    <scope>NUCLEOTIDE SEQUENCE</scope>
    <source>
        <strain evidence="1">YG-Jan2019</strain>
    </source>
</reference>
<accession>A0ACC2H3E6</accession>
<dbReference type="Proteomes" id="UP001157502">
    <property type="component" value="Chromosome 6"/>
</dbReference>